<evidence type="ECO:0000313" key="7">
    <source>
        <dbReference type="Proteomes" id="UP000766336"/>
    </source>
</evidence>
<dbReference type="GO" id="GO:0008168">
    <property type="term" value="F:methyltransferase activity"/>
    <property type="evidence" value="ECO:0007669"/>
    <property type="project" value="UniProtKB-KW"/>
</dbReference>
<keyword evidence="7" id="KW-1185">Reference proteome</keyword>
<proteinExistence type="predicted"/>
<dbReference type="Gene3D" id="3.40.50.150">
    <property type="entry name" value="Vaccinia Virus protein VP39"/>
    <property type="match status" value="1"/>
</dbReference>
<keyword evidence="1 6" id="KW-0489">Methyltransferase</keyword>
<dbReference type="SMART" id="SM00650">
    <property type="entry name" value="rADc"/>
    <property type="match status" value="1"/>
</dbReference>
<evidence type="ECO:0000256" key="1">
    <source>
        <dbReference type="ARBA" id="ARBA00022603"/>
    </source>
</evidence>
<evidence type="ECO:0000256" key="4">
    <source>
        <dbReference type="ARBA" id="ARBA00022884"/>
    </source>
</evidence>
<evidence type="ECO:0000313" key="6">
    <source>
        <dbReference type="EMBL" id="MBS7812250.1"/>
    </source>
</evidence>
<dbReference type="Proteomes" id="UP000766336">
    <property type="component" value="Unassembled WGS sequence"/>
</dbReference>
<protein>
    <submittedName>
        <fullName evidence="6">Methyltransferase domain-containing protein</fullName>
    </submittedName>
</protein>
<dbReference type="CDD" id="cd02440">
    <property type="entry name" value="AdoMet_MTases"/>
    <property type="match status" value="1"/>
</dbReference>
<organism evidence="6 7">
    <name type="scientific">Roseococcus pinisoli</name>
    <dbReference type="NCBI Taxonomy" id="2835040"/>
    <lineage>
        <taxon>Bacteria</taxon>
        <taxon>Pseudomonadati</taxon>
        <taxon>Pseudomonadota</taxon>
        <taxon>Alphaproteobacteria</taxon>
        <taxon>Acetobacterales</taxon>
        <taxon>Roseomonadaceae</taxon>
        <taxon>Roseococcus</taxon>
    </lineage>
</organism>
<keyword evidence="2" id="KW-0808">Transferase</keyword>
<reference evidence="6 7" key="1">
    <citation type="submission" date="2021-05" db="EMBL/GenBank/DDBJ databases">
        <title>Roseococcus sp. XZZS9, whole genome shotgun sequencing project.</title>
        <authorList>
            <person name="Zhao G."/>
            <person name="Shen L."/>
        </authorList>
    </citation>
    <scope>NUCLEOTIDE SEQUENCE [LARGE SCALE GENOMIC DNA]</scope>
    <source>
        <strain evidence="6 7">XZZS9</strain>
    </source>
</reference>
<sequence>MTFQPEAQANKSLFFRRWLRNPLQMGSIIPSSQALCRKIASVVERGRDEYVLELGAGTGVISRALLAAGVPANKLIVVEIVPEMAQFLRESLPGVNVICGDAFDLKNTLPASMHHRIGTAICGIPLVLLPFERQEAFRDAVEAVAPGKGYLLYTYCATSPLPYRKLRMTGRRLAFTLANFPPASVWRYRPMDRP</sequence>
<dbReference type="Pfam" id="PF13649">
    <property type="entry name" value="Methyltransf_25"/>
    <property type="match status" value="1"/>
</dbReference>
<evidence type="ECO:0000256" key="2">
    <source>
        <dbReference type="ARBA" id="ARBA00022679"/>
    </source>
</evidence>
<dbReference type="InterPro" id="IPR041698">
    <property type="entry name" value="Methyltransf_25"/>
</dbReference>
<dbReference type="InterPro" id="IPR001737">
    <property type="entry name" value="KsgA/Erm"/>
</dbReference>
<keyword evidence="4" id="KW-0694">RNA-binding</keyword>
<gene>
    <name evidence="6" type="ORF">KHU32_14970</name>
</gene>
<dbReference type="SUPFAM" id="SSF53335">
    <property type="entry name" value="S-adenosyl-L-methionine-dependent methyltransferases"/>
    <property type="match status" value="1"/>
</dbReference>
<dbReference type="RefSeq" id="WP_213671561.1">
    <property type="nucleotide sequence ID" value="NZ_JAHCDA010000003.1"/>
</dbReference>
<feature type="domain" description="Ribosomal RNA adenine methylase transferase N-terminal" evidence="5">
    <location>
        <begin position="35"/>
        <end position="172"/>
    </location>
</feature>
<dbReference type="PANTHER" id="PTHR11727:SF14">
    <property type="entry name" value="BLL8166 PROTEIN"/>
    <property type="match status" value="1"/>
</dbReference>
<dbReference type="PANTHER" id="PTHR11727">
    <property type="entry name" value="DIMETHYLADENOSINE TRANSFERASE"/>
    <property type="match status" value="1"/>
</dbReference>
<dbReference type="InterPro" id="IPR020598">
    <property type="entry name" value="rRNA_Ade_methylase_Trfase_N"/>
</dbReference>
<evidence type="ECO:0000259" key="5">
    <source>
        <dbReference type="SMART" id="SM00650"/>
    </source>
</evidence>
<dbReference type="GO" id="GO:0032259">
    <property type="term" value="P:methylation"/>
    <property type="evidence" value="ECO:0007669"/>
    <property type="project" value="UniProtKB-KW"/>
</dbReference>
<comment type="caution">
    <text evidence="6">The sequence shown here is derived from an EMBL/GenBank/DDBJ whole genome shotgun (WGS) entry which is preliminary data.</text>
</comment>
<accession>A0ABS5QEX5</accession>
<dbReference type="InterPro" id="IPR029063">
    <property type="entry name" value="SAM-dependent_MTases_sf"/>
</dbReference>
<name>A0ABS5QEX5_9PROT</name>
<dbReference type="EMBL" id="JAHCDA010000003">
    <property type="protein sequence ID" value="MBS7812250.1"/>
    <property type="molecule type" value="Genomic_DNA"/>
</dbReference>
<keyword evidence="3" id="KW-0949">S-adenosyl-L-methionine</keyword>
<evidence type="ECO:0000256" key="3">
    <source>
        <dbReference type="ARBA" id="ARBA00022691"/>
    </source>
</evidence>